<keyword evidence="4" id="KW-1185">Reference proteome</keyword>
<feature type="transmembrane region" description="Helical" evidence="2">
    <location>
        <begin position="752"/>
        <end position="774"/>
    </location>
</feature>
<feature type="transmembrane region" description="Helical" evidence="2">
    <location>
        <begin position="677"/>
        <end position="698"/>
    </location>
</feature>
<keyword evidence="2" id="KW-0812">Transmembrane</keyword>
<gene>
    <name evidence="3" type="ORF">JMJ35_003199</name>
</gene>
<evidence type="ECO:0000256" key="2">
    <source>
        <dbReference type="SAM" id="Phobius"/>
    </source>
</evidence>
<feature type="compositionally biased region" description="Polar residues" evidence="1">
    <location>
        <begin position="138"/>
        <end position="150"/>
    </location>
</feature>
<sequence>MASQMSPRRDDNSTPTPIVTNDHNRPISVLSTASHSPKFIPAPRSPTRSLATEIFNAQTYQRPETGTSVRTDHTFDSSYPPSIDDEGPQNTEVSRLSFISDESEEYARTPSPIPPRVPPTQSHHTRSNTIERHISKPTAVSDSLGFNSGSRGLLRTSKTKDPRSPGTSTASTIESIRDIEAGSDYQRASVLIDDDIVSNHETWPLRTPTGSPTPPRKDIHGLNSLPPKSPFIVSDVATKSSSIPDPQPVISQPSVRSPTASRFNFLPKFLRSTSAKDEPPVVPAKSPKRSPNYPKEPEPFFDDSLSDDEDPAEEEGYGYDIQDARPAMVVRSGSNTIELKEMLRSTPPVSERPGPSRAGTASRLGTHIDSDTEDSSKKEGIYIGFPRAEKGEDPNKQPDSIKSGHHGLGQWKDINPFAMSVLRSHQSLLRNDVSPAPPTPPKSAPVGRKVSFPTPAPLDIKPEHRFLRQSIVSTPYPNTGEDGKHRKGKPSISDPAHKTEHENQSNAVLTLVLYGDSNPIPKIKKIVLPHPQETQLISESENGKPPIIATQITPFDDEALSNLLHSTYNTMRGPLRYLASARTVRNLRLLSYTSIAQLASRHANPMHFHGDNVMLAEEEITEARMLDLFHKPRLGRGRNEWTSWVKGLPENVGKGSENTDGHKIAVEFVEGWAPGRLYGAVVAVLFCSILATLLWIFVGTSGQVGWQSAGSGSDVDLKGLRNGMLGAAGPQVQESPVEYKGPGGRVQAGVELGILILMLGWTAVGGWGLLSWLVT</sequence>
<feature type="region of interest" description="Disordered" evidence="1">
    <location>
        <begin position="1"/>
        <end position="172"/>
    </location>
</feature>
<feature type="region of interest" description="Disordered" evidence="1">
    <location>
        <begin position="344"/>
        <end position="408"/>
    </location>
</feature>
<protein>
    <submittedName>
        <fullName evidence="3">Uncharacterized protein</fullName>
    </submittedName>
</protein>
<feature type="region of interest" description="Disordered" evidence="1">
    <location>
        <begin position="473"/>
        <end position="504"/>
    </location>
</feature>
<dbReference type="AlphaFoldDB" id="A0AA39R468"/>
<comment type="caution">
    <text evidence="3">The sequence shown here is derived from an EMBL/GenBank/DDBJ whole genome shotgun (WGS) entry which is preliminary data.</text>
</comment>
<organism evidence="3 4">
    <name type="scientific">Cladonia borealis</name>
    <dbReference type="NCBI Taxonomy" id="184061"/>
    <lineage>
        <taxon>Eukaryota</taxon>
        <taxon>Fungi</taxon>
        <taxon>Dikarya</taxon>
        <taxon>Ascomycota</taxon>
        <taxon>Pezizomycotina</taxon>
        <taxon>Lecanoromycetes</taxon>
        <taxon>OSLEUM clade</taxon>
        <taxon>Lecanoromycetidae</taxon>
        <taxon>Lecanorales</taxon>
        <taxon>Lecanorineae</taxon>
        <taxon>Cladoniaceae</taxon>
        <taxon>Cladonia</taxon>
    </lineage>
</organism>
<keyword evidence="2" id="KW-1133">Transmembrane helix</keyword>
<feature type="region of interest" description="Disordered" evidence="1">
    <location>
        <begin position="430"/>
        <end position="459"/>
    </location>
</feature>
<name>A0AA39R468_9LECA</name>
<dbReference type="Proteomes" id="UP001166286">
    <property type="component" value="Unassembled WGS sequence"/>
</dbReference>
<reference evidence="3" key="1">
    <citation type="submission" date="2023-03" db="EMBL/GenBank/DDBJ databases">
        <title>Complete genome of Cladonia borealis.</title>
        <authorList>
            <person name="Park H."/>
        </authorList>
    </citation>
    <scope>NUCLEOTIDE SEQUENCE</scope>
    <source>
        <strain evidence="3">ANT050790</strain>
    </source>
</reference>
<feature type="compositionally biased region" description="Polar residues" evidence="1">
    <location>
        <begin position="237"/>
        <end position="262"/>
    </location>
</feature>
<evidence type="ECO:0000313" key="4">
    <source>
        <dbReference type="Proteomes" id="UP001166286"/>
    </source>
</evidence>
<feature type="compositionally biased region" description="Acidic residues" evidence="1">
    <location>
        <begin position="299"/>
        <end position="317"/>
    </location>
</feature>
<feature type="compositionally biased region" description="Polar residues" evidence="1">
    <location>
        <begin position="46"/>
        <end position="69"/>
    </location>
</feature>
<accession>A0AA39R468</accession>
<keyword evidence="2" id="KW-0472">Membrane</keyword>
<proteinExistence type="predicted"/>
<dbReference type="EMBL" id="JAFEKC020000005">
    <property type="protein sequence ID" value="KAK0514582.1"/>
    <property type="molecule type" value="Genomic_DNA"/>
</dbReference>
<evidence type="ECO:0000256" key="1">
    <source>
        <dbReference type="SAM" id="MobiDB-lite"/>
    </source>
</evidence>
<feature type="compositionally biased region" description="Basic and acidic residues" evidence="1">
    <location>
        <begin position="366"/>
        <end position="380"/>
    </location>
</feature>
<feature type="region of interest" description="Disordered" evidence="1">
    <location>
        <begin position="202"/>
        <end position="326"/>
    </location>
</feature>
<feature type="compositionally biased region" description="Basic and acidic residues" evidence="1">
    <location>
        <begin position="387"/>
        <end position="396"/>
    </location>
</feature>
<evidence type="ECO:0000313" key="3">
    <source>
        <dbReference type="EMBL" id="KAK0514582.1"/>
    </source>
</evidence>